<comment type="similarity">
    <text evidence="2">Belongs to the methyl-accepting chemotaxis (MCP) protein family.</text>
</comment>
<feature type="domain" description="Methyl-accepting transducer" evidence="5">
    <location>
        <begin position="284"/>
        <end position="513"/>
    </location>
</feature>
<dbReference type="Gene3D" id="6.10.340.10">
    <property type="match status" value="1"/>
</dbReference>
<evidence type="ECO:0000256" key="1">
    <source>
        <dbReference type="ARBA" id="ARBA00023224"/>
    </source>
</evidence>
<evidence type="ECO:0000259" key="5">
    <source>
        <dbReference type="PROSITE" id="PS50111"/>
    </source>
</evidence>
<dbReference type="SUPFAM" id="SSF58104">
    <property type="entry name" value="Methyl-accepting chemotaxis protein (MCP) signaling domain"/>
    <property type="match status" value="1"/>
</dbReference>
<proteinExistence type="inferred from homology"/>
<feature type="domain" description="HAMP" evidence="6">
    <location>
        <begin position="192"/>
        <end position="245"/>
    </location>
</feature>
<feature type="transmembrane region" description="Helical" evidence="4">
    <location>
        <begin position="170"/>
        <end position="190"/>
    </location>
</feature>
<keyword evidence="4" id="KW-0812">Transmembrane</keyword>
<keyword evidence="8" id="KW-1185">Reference proteome</keyword>
<comment type="caution">
    <text evidence="7">The sequence shown here is derived from an EMBL/GenBank/DDBJ whole genome shotgun (WGS) entry which is preliminary data.</text>
</comment>
<evidence type="ECO:0000259" key="6">
    <source>
        <dbReference type="PROSITE" id="PS50885"/>
    </source>
</evidence>
<name>A0A917I4L2_9HYPH</name>
<dbReference type="SMART" id="SM00283">
    <property type="entry name" value="MA"/>
    <property type="match status" value="1"/>
</dbReference>
<dbReference type="SUPFAM" id="SSF158472">
    <property type="entry name" value="HAMP domain-like"/>
    <property type="match status" value="1"/>
</dbReference>
<dbReference type="Pfam" id="PF00672">
    <property type="entry name" value="HAMP"/>
    <property type="match status" value="1"/>
</dbReference>
<dbReference type="Gene3D" id="1.10.287.950">
    <property type="entry name" value="Methyl-accepting chemotaxis protein"/>
    <property type="match status" value="1"/>
</dbReference>
<evidence type="ECO:0000256" key="4">
    <source>
        <dbReference type="SAM" id="Phobius"/>
    </source>
</evidence>
<reference evidence="7" key="1">
    <citation type="journal article" date="2014" name="Int. J. Syst. Evol. Microbiol.">
        <title>Complete genome sequence of Corynebacterium casei LMG S-19264T (=DSM 44701T), isolated from a smear-ripened cheese.</title>
        <authorList>
            <consortium name="US DOE Joint Genome Institute (JGI-PGF)"/>
            <person name="Walter F."/>
            <person name="Albersmeier A."/>
            <person name="Kalinowski J."/>
            <person name="Ruckert C."/>
        </authorList>
    </citation>
    <scope>NUCLEOTIDE SEQUENCE</scope>
    <source>
        <strain evidence="7">CGMCC 1.12214</strain>
    </source>
</reference>
<gene>
    <name evidence="7" type="ORF">GCM10007036_06170</name>
</gene>
<organism evidence="7 8">
    <name type="scientific">Alsobacter metallidurans</name>
    <dbReference type="NCBI Taxonomy" id="340221"/>
    <lineage>
        <taxon>Bacteria</taxon>
        <taxon>Pseudomonadati</taxon>
        <taxon>Pseudomonadota</taxon>
        <taxon>Alphaproteobacteria</taxon>
        <taxon>Hyphomicrobiales</taxon>
        <taxon>Alsobacteraceae</taxon>
        <taxon>Alsobacter</taxon>
    </lineage>
</organism>
<dbReference type="InterPro" id="IPR004089">
    <property type="entry name" value="MCPsignal_dom"/>
</dbReference>
<dbReference type="EMBL" id="BMES01000001">
    <property type="protein sequence ID" value="GGH09900.1"/>
    <property type="molecule type" value="Genomic_DNA"/>
</dbReference>
<evidence type="ECO:0008006" key="9">
    <source>
        <dbReference type="Google" id="ProtNLM"/>
    </source>
</evidence>
<dbReference type="GO" id="GO:0007165">
    <property type="term" value="P:signal transduction"/>
    <property type="evidence" value="ECO:0007669"/>
    <property type="project" value="UniProtKB-KW"/>
</dbReference>
<keyword evidence="4" id="KW-0472">Membrane</keyword>
<evidence type="ECO:0000313" key="8">
    <source>
        <dbReference type="Proteomes" id="UP000603912"/>
    </source>
</evidence>
<dbReference type="Proteomes" id="UP000603912">
    <property type="component" value="Unassembled WGS sequence"/>
</dbReference>
<evidence type="ECO:0000313" key="7">
    <source>
        <dbReference type="EMBL" id="GGH09900.1"/>
    </source>
</evidence>
<dbReference type="Pfam" id="PF00015">
    <property type="entry name" value="MCPsignal"/>
    <property type="match status" value="1"/>
</dbReference>
<keyword evidence="4" id="KW-1133">Transmembrane helix</keyword>
<keyword evidence="1 3" id="KW-0807">Transducer</keyword>
<dbReference type="PROSITE" id="PS50111">
    <property type="entry name" value="CHEMOTAXIS_TRANSDUC_2"/>
    <property type="match status" value="1"/>
</dbReference>
<dbReference type="CDD" id="cd06225">
    <property type="entry name" value="HAMP"/>
    <property type="match status" value="1"/>
</dbReference>
<dbReference type="GO" id="GO:0016020">
    <property type="term" value="C:membrane"/>
    <property type="evidence" value="ECO:0007669"/>
    <property type="project" value="InterPro"/>
</dbReference>
<evidence type="ECO:0000256" key="2">
    <source>
        <dbReference type="ARBA" id="ARBA00029447"/>
    </source>
</evidence>
<reference evidence="7" key="2">
    <citation type="submission" date="2020-09" db="EMBL/GenBank/DDBJ databases">
        <authorList>
            <person name="Sun Q."/>
            <person name="Zhou Y."/>
        </authorList>
    </citation>
    <scope>NUCLEOTIDE SEQUENCE</scope>
    <source>
        <strain evidence="7">CGMCC 1.12214</strain>
    </source>
</reference>
<dbReference type="SMART" id="SM00304">
    <property type="entry name" value="HAMP"/>
    <property type="match status" value="1"/>
</dbReference>
<dbReference type="PROSITE" id="PS50885">
    <property type="entry name" value="HAMP"/>
    <property type="match status" value="1"/>
</dbReference>
<protein>
    <recommendedName>
        <fullName evidence="9">Methyl-accepting chemotaxis protein</fullName>
    </recommendedName>
</protein>
<evidence type="ECO:0000256" key="3">
    <source>
        <dbReference type="PROSITE-ProRule" id="PRU00284"/>
    </source>
</evidence>
<accession>A0A917I4L2</accession>
<dbReference type="AlphaFoldDB" id="A0A917I4L2"/>
<sequence>MVVGGVALLALAVGGSAIMSTYWLMASVASTRESAHNLDGFYRGVIDVQAFDRRVIRKAMDPAAGPGVTDDVRTTREKLNGTLQFLASIDPVLAPEVPALRDRLVQHIADGSALADRPPTDPADLLRRIDGYTDDTRQLGRMAAELRGQIGDSLDAASAGAASFAQRLRFATVLALLVTLLLAGQLYRYLTRSISRPISQHIDLLQRIASGDTSVGVPGLRRPDEIGTLARVVEALRLQTELKNELDAKVRAGAVEKERQTRIETAIHEFRLHVASALERMGAFTASFEGLAGELTQAAQIVDQHTRSAAMSAAQTSKDVGSIDHSAKQLEQSVEKIATQIGEASGIVRRATEMTTVTQGSISKLAASGARIESVLALIQSIAQQTNLLALNATIEAARAGEAGRGFAVVAAEVKSLAAATAKATDGITGTVHDIVGSGAQAVQAMAEIDSIVAEISGVTDQIAGAIEQQTVATAEIASSISSAAAGAGQLDQSLALTAGTADGTSVAAMRVLADAREMGQLASEFRTSVDRFLREVQAA</sequence>
<dbReference type="InterPro" id="IPR003660">
    <property type="entry name" value="HAMP_dom"/>
</dbReference>
<dbReference type="PANTHER" id="PTHR32089">
    <property type="entry name" value="METHYL-ACCEPTING CHEMOTAXIS PROTEIN MCPB"/>
    <property type="match status" value="1"/>
</dbReference>
<dbReference type="PANTHER" id="PTHR32089:SF112">
    <property type="entry name" value="LYSOZYME-LIKE PROTEIN-RELATED"/>
    <property type="match status" value="1"/>
</dbReference>